<dbReference type="Ensembl" id="ENSEEET00000014624.2">
    <property type="protein sequence ID" value="ENSEEEP00000014449.2"/>
    <property type="gene ID" value="ENSEEEG00000007198.2"/>
</dbReference>
<evidence type="ECO:0000313" key="10">
    <source>
        <dbReference type="Ensembl" id="ENSEEEP00000014449.2"/>
    </source>
</evidence>
<evidence type="ECO:0000256" key="1">
    <source>
        <dbReference type="ARBA" id="ARBA00022723"/>
    </source>
</evidence>
<feature type="compositionally biased region" description="Basic and acidic residues" evidence="8">
    <location>
        <begin position="393"/>
        <end position="402"/>
    </location>
</feature>
<reference evidence="10" key="5">
    <citation type="submission" date="2025-09" db="UniProtKB">
        <authorList>
            <consortium name="Ensembl"/>
        </authorList>
    </citation>
    <scope>IDENTIFICATION</scope>
</reference>
<dbReference type="InterPro" id="IPR013083">
    <property type="entry name" value="Znf_RING/FYVE/PHD"/>
</dbReference>
<evidence type="ECO:0000259" key="9">
    <source>
        <dbReference type="Pfam" id="PF05715"/>
    </source>
</evidence>
<keyword evidence="6" id="KW-0966">Cell projection</keyword>
<proteinExistence type="predicted"/>
<dbReference type="InterPro" id="IPR011011">
    <property type="entry name" value="Znf_FYVE_PHD"/>
</dbReference>
<feature type="compositionally biased region" description="Polar residues" evidence="8">
    <location>
        <begin position="38"/>
        <end position="62"/>
    </location>
</feature>
<dbReference type="SUPFAM" id="SSF57903">
    <property type="entry name" value="FYVE/PHD zinc finger"/>
    <property type="match status" value="1"/>
</dbReference>
<keyword evidence="3" id="KW-0863">Zinc-finger</keyword>
<dbReference type="InterPro" id="IPR008899">
    <property type="entry name" value="Znf_piccolo"/>
</dbReference>
<reference evidence="11" key="2">
    <citation type="journal article" date="2017" name="Sci. Adv.">
        <title>A tail of two voltages: Proteomic comparison of the three electric organs of the electric eel.</title>
        <authorList>
            <person name="Traeger L.L."/>
            <person name="Sabat G."/>
            <person name="Barrett-Wilt G.A."/>
            <person name="Wells G.B."/>
            <person name="Sussman M.R."/>
        </authorList>
    </citation>
    <scope>NUCLEOTIDE SEQUENCE [LARGE SCALE GENOMIC DNA]</scope>
</reference>
<accession>A0A4W4ETF3</accession>
<reference evidence="10" key="4">
    <citation type="submission" date="2025-08" db="UniProtKB">
        <authorList>
            <consortium name="Ensembl"/>
        </authorList>
    </citation>
    <scope>IDENTIFICATION</scope>
</reference>
<feature type="compositionally biased region" description="Low complexity" evidence="8">
    <location>
        <begin position="83"/>
        <end position="98"/>
    </location>
</feature>
<feature type="compositionally biased region" description="Polar residues" evidence="8">
    <location>
        <begin position="11"/>
        <end position="20"/>
    </location>
</feature>
<protein>
    <recommendedName>
        <fullName evidence="9">Zinc finger piccolo-type domain-containing protein</fullName>
    </recommendedName>
</protein>
<keyword evidence="4" id="KW-0862">Zinc</keyword>
<evidence type="ECO:0000313" key="11">
    <source>
        <dbReference type="Proteomes" id="UP000314983"/>
    </source>
</evidence>
<dbReference type="PANTHER" id="PTHR14113:SF1">
    <property type="entry name" value="PROTEIN BASSOON"/>
    <property type="match status" value="1"/>
</dbReference>
<dbReference type="GO" id="GO:0098882">
    <property type="term" value="F:structural constituent of presynaptic active zone"/>
    <property type="evidence" value="ECO:0007669"/>
    <property type="project" value="TreeGrafter"/>
</dbReference>
<comment type="subcellular location">
    <subcellularLocation>
        <location evidence="7">Presynaptic active zone</location>
    </subcellularLocation>
</comment>
<dbReference type="OMA" id="CIVIDST"/>
<dbReference type="Proteomes" id="UP000314983">
    <property type="component" value="Chromosome 18"/>
</dbReference>
<dbReference type="InterPro" id="IPR052098">
    <property type="entry name" value="Presynaptic_Scaffold_Bsn/Pclo"/>
</dbReference>
<feature type="compositionally biased region" description="Polar residues" evidence="8">
    <location>
        <begin position="322"/>
        <end position="343"/>
    </location>
</feature>
<keyword evidence="2" id="KW-0677">Repeat</keyword>
<evidence type="ECO:0000256" key="3">
    <source>
        <dbReference type="ARBA" id="ARBA00022771"/>
    </source>
</evidence>
<dbReference type="GO" id="GO:1904071">
    <property type="term" value="P:presynaptic active zone assembly"/>
    <property type="evidence" value="ECO:0007669"/>
    <property type="project" value="TreeGrafter"/>
</dbReference>
<evidence type="ECO:0000256" key="5">
    <source>
        <dbReference type="ARBA" id="ARBA00023018"/>
    </source>
</evidence>
<evidence type="ECO:0000256" key="7">
    <source>
        <dbReference type="ARBA" id="ARBA00034101"/>
    </source>
</evidence>
<feature type="region of interest" description="Disordered" evidence="8">
    <location>
        <begin position="124"/>
        <end position="235"/>
    </location>
</feature>
<name>A0A4W4ETF3_ELEEL</name>
<evidence type="ECO:0000256" key="4">
    <source>
        <dbReference type="ARBA" id="ARBA00022833"/>
    </source>
</evidence>
<feature type="compositionally biased region" description="Low complexity" evidence="8">
    <location>
        <begin position="377"/>
        <end position="391"/>
    </location>
</feature>
<dbReference type="Pfam" id="PF05715">
    <property type="entry name" value="zf-piccolo"/>
    <property type="match status" value="1"/>
</dbReference>
<dbReference type="GO" id="GO:0098982">
    <property type="term" value="C:GABA-ergic synapse"/>
    <property type="evidence" value="ECO:0007669"/>
    <property type="project" value="TreeGrafter"/>
</dbReference>
<dbReference type="GO" id="GO:0098978">
    <property type="term" value="C:glutamatergic synapse"/>
    <property type="evidence" value="ECO:0007669"/>
    <property type="project" value="TreeGrafter"/>
</dbReference>
<reference evidence="10" key="3">
    <citation type="submission" date="2020-05" db="EMBL/GenBank/DDBJ databases">
        <title>Electrophorus electricus (electric eel) genome, fEleEle1, primary haplotype.</title>
        <authorList>
            <person name="Myers G."/>
            <person name="Meyer A."/>
            <person name="Fedrigo O."/>
            <person name="Formenti G."/>
            <person name="Rhie A."/>
            <person name="Tracey A."/>
            <person name="Sims Y."/>
            <person name="Jarvis E.D."/>
        </authorList>
    </citation>
    <scope>NUCLEOTIDE SEQUENCE [LARGE SCALE GENOMIC DNA]</scope>
</reference>
<dbReference type="Gene3D" id="3.30.40.10">
    <property type="entry name" value="Zinc/RING finger domain, C3HC4 (zinc finger)"/>
    <property type="match status" value="1"/>
</dbReference>
<keyword evidence="5" id="KW-0770">Synapse</keyword>
<feature type="compositionally biased region" description="Pro residues" evidence="8">
    <location>
        <begin position="178"/>
        <end position="187"/>
    </location>
</feature>
<dbReference type="AlphaFoldDB" id="A0A4W4ETF3"/>
<dbReference type="GO" id="GO:0048788">
    <property type="term" value="C:cytoskeleton of presynaptic active zone"/>
    <property type="evidence" value="ECO:0007669"/>
    <property type="project" value="TreeGrafter"/>
</dbReference>
<dbReference type="GO" id="GO:0035418">
    <property type="term" value="P:protein localization to synapse"/>
    <property type="evidence" value="ECO:0007669"/>
    <property type="project" value="TreeGrafter"/>
</dbReference>
<keyword evidence="1" id="KW-0479">Metal-binding</keyword>
<feature type="compositionally biased region" description="Low complexity" evidence="8">
    <location>
        <begin position="203"/>
        <end position="222"/>
    </location>
</feature>
<sequence>MQRALGMDMTTPRSKSQQQIHSPSHHPKPDPTPPHSAQPKTQPPQFQQSAQTKTQPPHSQPSVHPKTHPPHSQPSVQSRTDQSRSAGSSPARRPVSAPEPIAQDGLTKLFGFGASLLNQASTLISVDPLPGGGASPQPSPSHQPGGQGARVVFSDANAKATSGPPAAGKPVAASVMPPQGPHAPPQKQPQQQSPAHHQKGPLQQQSPVHHQKVPQQVQHQSPLKQAPPASQAPKVNCPLCKTELNIGSSEPANFNSCTQCHTQVCNLCGFNPAPDLLEKKEWLCLNCQTQRLRSGGLDDLPLPVPHPSPKHQAMGSPRHQVLASQQPDQQSPFQKVSGNQQQGPKAVPPQQKASAAQGSGPFVPTGSKQAGDMKPFSQSTSAPTSTTVSVSEAQRKDNITPKLDKELKHVSAVTEETKPTNKKGTTEIITTTTPTKDEKKESLRSRCYEVILFLELSVKRQMYTCKI</sequence>
<gene>
    <name evidence="10" type="primary">PKNOX1</name>
</gene>
<evidence type="ECO:0000256" key="2">
    <source>
        <dbReference type="ARBA" id="ARBA00022737"/>
    </source>
</evidence>
<feature type="region of interest" description="Disordered" evidence="8">
    <location>
        <begin position="296"/>
        <end position="402"/>
    </location>
</feature>
<dbReference type="STRING" id="8005.ENSEEEP00000014449"/>
<evidence type="ECO:0000256" key="6">
    <source>
        <dbReference type="ARBA" id="ARBA00023273"/>
    </source>
</evidence>
<dbReference type="GO" id="GO:0008270">
    <property type="term" value="F:zinc ion binding"/>
    <property type="evidence" value="ECO:0007669"/>
    <property type="project" value="UniProtKB-KW"/>
</dbReference>
<organism evidence="10 11">
    <name type="scientific">Electrophorus electricus</name>
    <name type="common">Electric eel</name>
    <name type="synonym">Gymnotus electricus</name>
    <dbReference type="NCBI Taxonomy" id="8005"/>
    <lineage>
        <taxon>Eukaryota</taxon>
        <taxon>Metazoa</taxon>
        <taxon>Chordata</taxon>
        <taxon>Craniata</taxon>
        <taxon>Vertebrata</taxon>
        <taxon>Euteleostomi</taxon>
        <taxon>Actinopterygii</taxon>
        <taxon>Neopterygii</taxon>
        <taxon>Teleostei</taxon>
        <taxon>Ostariophysi</taxon>
        <taxon>Gymnotiformes</taxon>
        <taxon>Gymnotoidei</taxon>
        <taxon>Gymnotidae</taxon>
        <taxon>Electrophorus</taxon>
    </lineage>
</organism>
<evidence type="ECO:0000256" key="8">
    <source>
        <dbReference type="SAM" id="MobiDB-lite"/>
    </source>
</evidence>
<dbReference type="GO" id="GO:0030424">
    <property type="term" value="C:axon"/>
    <property type="evidence" value="ECO:0007669"/>
    <property type="project" value="TreeGrafter"/>
</dbReference>
<feature type="domain" description="Zinc finger piccolo-type" evidence="9">
    <location>
        <begin position="236"/>
        <end position="292"/>
    </location>
</feature>
<feature type="region of interest" description="Disordered" evidence="8">
    <location>
        <begin position="1"/>
        <end position="102"/>
    </location>
</feature>
<dbReference type="PANTHER" id="PTHR14113">
    <property type="entry name" value="PICCOLO/BASSOON"/>
    <property type="match status" value="1"/>
</dbReference>
<keyword evidence="11" id="KW-1185">Reference proteome</keyword>
<reference evidence="11" key="1">
    <citation type="journal article" date="2014" name="Science">
        <title>Nonhuman genetics. Genomic basis for the convergent evolution of electric organs.</title>
        <authorList>
            <person name="Gallant J.R."/>
            <person name="Traeger L.L."/>
            <person name="Volkening J.D."/>
            <person name="Moffett H."/>
            <person name="Chen P.H."/>
            <person name="Novina C.D."/>
            <person name="Phillips G.N.Jr."/>
            <person name="Anand R."/>
            <person name="Wells G.B."/>
            <person name="Pinch M."/>
            <person name="Guth R."/>
            <person name="Unguez G.A."/>
            <person name="Albert J.S."/>
            <person name="Zakon H.H."/>
            <person name="Samanta M.P."/>
            <person name="Sussman M.R."/>
        </authorList>
    </citation>
    <scope>NUCLEOTIDE SEQUENCE [LARGE SCALE GENOMIC DNA]</scope>
</reference>
<dbReference type="GeneTree" id="ENSGT00620000087961"/>